<proteinExistence type="predicted"/>
<dbReference type="PANTHER" id="PTHR15141">
    <property type="entry name" value="TRANSCRIPTION ELONGATION FACTOR B POLYPEPTIDE 3"/>
    <property type="match status" value="1"/>
</dbReference>
<dbReference type="OrthoDB" id="21513at2759"/>
<dbReference type="Gene3D" id="6.10.250.3180">
    <property type="match status" value="1"/>
</dbReference>
<evidence type="ECO:0000313" key="2">
    <source>
        <dbReference type="EMBL" id="CDR42564.1"/>
    </source>
</evidence>
<dbReference type="EMBL" id="LK052942">
    <property type="protein sequence ID" value="CDR42564.1"/>
    <property type="molecule type" value="Genomic_DNA"/>
</dbReference>
<dbReference type="AlphaFoldDB" id="A0A061AYG9"/>
<dbReference type="GO" id="GO:0006368">
    <property type="term" value="P:transcription elongation by RNA polymerase II"/>
    <property type="evidence" value="ECO:0007669"/>
    <property type="project" value="InterPro"/>
</dbReference>
<dbReference type="InterPro" id="IPR051870">
    <property type="entry name" value="Elongin-A_domain"/>
</dbReference>
<gene>
    <name evidence="2" type="ORF">RHTO0S_07e01266g</name>
</gene>
<protein>
    <submittedName>
        <fullName evidence="2">RHTO0S07e01266g1_1</fullName>
    </submittedName>
</protein>
<name>A0A061AYG9_RHOTO</name>
<organism evidence="2">
    <name type="scientific">Rhodotorula toruloides</name>
    <name type="common">Yeast</name>
    <name type="synonym">Rhodosporidium toruloides</name>
    <dbReference type="NCBI Taxonomy" id="5286"/>
    <lineage>
        <taxon>Eukaryota</taxon>
        <taxon>Fungi</taxon>
        <taxon>Dikarya</taxon>
        <taxon>Basidiomycota</taxon>
        <taxon>Pucciniomycotina</taxon>
        <taxon>Microbotryomycetes</taxon>
        <taxon>Sporidiobolales</taxon>
        <taxon>Sporidiobolaceae</taxon>
        <taxon>Rhodotorula</taxon>
    </lineage>
</organism>
<dbReference type="PANTHER" id="PTHR15141:SF76">
    <property type="entry name" value="TRANSCRIPTION ELONGATION FACTOR B POLYPEPTIDE 3"/>
    <property type="match status" value="1"/>
</dbReference>
<dbReference type="InterPro" id="IPR010684">
    <property type="entry name" value="RNA_pol_II_trans_fac_SIII_A"/>
</dbReference>
<feature type="compositionally biased region" description="Basic and acidic residues" evidence="1">
    <location>
        <begin position="226"/>
        <end position="236"/>
    </location>
</feature>
<feature type="compositionally biased region" description="Pro residues" evidence="1">
    <location>
        <begin position="330"/>
        <end position="346"/>
    </location>
</feature>
<feature type="region of interest" description="Disordered" evidence="1">
    <location>
        <begin position="184"/>
        <end position="357"/>
    </location>
</feature>
<feature type="compositionally biased region" description="Low complexity" evidence="1">
    <location>
        <begin position="246"/>
        <end position="268"/>
    </location>
</feature>
<accession>A0A061AYG9</accession>
<sequence length="357" mass="39209">MDRRHPRLDRLEATHSPAPLKSTCLFLLRLHWSAVTDVGDTPYDLISTLLPHSTAPQLLEIEANSPHIAQHTNHIWRDLCVHEFIEVRKAVEDGRMKKEDEPASWREQYAEEEVKREVKMQAILSKMRGRYEDYKEGRASTQLVNGAAQERRRKAAHGPARPKTLFDKARSNAKGIKAIYAPKKRFSGIGPRPSPSTAAPSALQPTAKASAPVESKPKAHVSPVKRPADRPDEPPAKRKRPLITTVTRRVSRPASAVSTASSSQTSPATSPPPSSRSSSTRPLQGVRTPSFSPPPPLSSLSIATHARPVAALPHRDRVDPYGTAIEGKGPHPPQQSPAANRPPLPRPSAGIFMPKKR</sequence>
<evidence type="ECO:0000256" key="1">
    <source>
        <dbReference type="SAM" id="MobiDB-lite"/>
    </source>
</evidence>
<dbReference type="GO" id="GO:0070449">
    <property type="term" value="C:elongin complex"/>
    <property type="evidence" value="ECO:0007669"/>
    <property type="project" value="InterPro"/>
</dbReference>
<reference evidence="2" key="1">
    <citation type="journal article" date="2014" name="Genome Announc.">
        <title>Draft genome sequence of Rhodosporidium toruloides CECT1137, an oleaginous yeast of biotechnological interest.</title>
        <authorList>
            <person name="Morin N."/>
            <person name="Calcas X."/>
            <person name="Devillers H."/>
            <person name="Durrens P."/>
            <person name="Sherman D.J."/>
            <person name="Nicaud J.-M."/>
            <person name="Neuveglise C."/>
        </authorList>
    </citation>
    <scope>NUCLEOTIDE SEQUENCE</scope>
    <source>
        <strain evidence="2">CECT1137</strain>
    </source>
</reference>
<dbReference type="Pfam" id="PF06881">
    <property type="entry name" value="Elongin_A"/>
    <property type="match status" value="1"/>
</dbReference>
<feature type="region of interest" description="Disordered" evidence="1">
    <location>
        <begin position="136"/>
        <end position="170"/>
    </location>
</feature>